<keyword evidence="5 10" id="KW-0812">Transmembrane</keyword>
<dbReference type="InterPro" id="IPR004837">
    <property type="entry name" value="NaCa_Exmemb"/>
</dbReference>
<dbReference type="GO" id="GO:0000329">
    <property type="term" value="C:fungal-type vacuole membrane"/>
    <property type="evidence" value="ECO:0007669"/>
    <property type="project" value="TreeGrafter"/>
</dbReference>
<feature type="transmembrane region" description="Helical" evidence="10">
    <location>
        <begin position="237"/>
        <end position="255"/>
    </location>
</feature>
<feature type="domain" description="Sodium/calcium exchanger membrane region" evidence="12">
    <location>
        <begin position="137"/>
        <end position="294"/>
    </location>
</feature>
<dbReference type="AlphaFoldDB" id="A0AAW0GRP0"/>
<feature type="transmembrane region" description="Helical" evidence="10">
    <location>
        <begin position="345"/>
        <end position="365"/>
    </location>
</feature>
<feature type="transmembrane region" description="Helical" evidence="10">
    <location>
        <begin position="168"/>
        <end position="190"/>
    </location>
</feature>
<comment type="function">
    <text evidence="10">Has a role in promoting intracellular calcium ion sequestration via the exchange of calcium ions for hydrogen ions across the vacuolar membrane. Involved also in manganese ion homeostasis via its uptake into the vacuole.</text>
</comment>
<feature type="transmembrane region" description="Helical" evidence="10">
    <location>
        <begin position="275"/>
        <end position="295"/>
    </location>
</feature>
<accession>A0AAW0GRP0</accession>
<dbReference type="EMBL" id="JASBNA010000002">
    <property type="protein sequence ID" value="KAK7695321.1"/>
    <property type="molecule type" value="Genomic_DNA"/>
</dbReference>
<gene>
    <name evidence="13" type="ORF">QCA50_002512</name>
</gene>
<feature type="transmembrane region" description="Helical" evidence="10">
    <location>
        <begin position="111"/>
        <end position="131"/>
    </location>
</feature>
<dbReference type="NCBIfam" id="TIGR00378">
    <property type="entry name" value="cax"/>
    <property type="match status" value="1"/>
</dbReference>
<feature type="domain" description="Sodium/calcium exchanger membrane region" evidence="12">
    <location>
        <begin position="350"/>
        <end position="491"/>
    </location>
</feature>
<keyword evidence="9 10" id="KW-0472">Membrane</keyword>
<feature type="transmembrane region" description="Helical" evidence="10">
    <location>
        <begin position="447"/>
        <end position="468"/>
    </location>
</feature>
<name>A0AAW0GRP0_9APHY</name>
<evidence type="ECO:0000256" key="6">
    <source>
        <dbReference type="ARBA" id="ARBA00022837"/>
    </source>
</evidence>
<reference evidence="13 14" key="1">
    <citation type="submission" date="2022-09" db="EMBL/GenBank/DDBJ databases">
        <authorList>
            <person name="Palmer J.M."/>
        </authorList>
    </citation>
    <scope>NUCLEOTIDE SEQUENCE [LARGE SCALE GENOMIC DNA]</scope>
    <source>
        <strain evidence="13 14">DSM 7382</strain>
    </source>
</reference>
<evidence type="ECO:0000259" key="12">
    <source>
        <dbReference type="Pfam" id="PF01699"/>
    </source>
</evidence>
<dbReference type="PANTHER" id="PTHR31503">
    <property type="entry name" value="VACUOLAR CALCIUM ION TRANSPORTER"/>
    <property type="match status" value="1"/>
</dbReference>
<feature type="region of interest" description="Disordered" evidence="11">
    <location>
        <begin position="1"/>
        <end position="53"/>
    </location>
</feature>
<keyword evidence="4 10" id="KW-0109">Calcium transport</keyword>
<protein>
    <recommendedName>
        <fullName evidence="10">Vacuolar calcium ion transporter</fullName>
    </recommendedName>
</protein>
<evidence type="ECO:0000256" key="7">
    <source>
        <dbReference type="ARBA" id="ARBA00022989"/>
    </source>
</evidence>
<dbReference type="InterPro" id="IPR004713">
    <property type="entry name" value="CaH_exchang"/>
</dbReference>
<keyword evidence="14" id="KW-1185">Reference proteome</keyword>
<dbReference type="Gene3D" id="1.20.1420.30">
    <property type="entry name" value="NCX, central ion-binding region"/>
    <property type="match status" value="1"/>
</dbReference>
<evidence type="ECO:0000313" key="14">
    <source>
        <dbReference type="Proteomes" id="UP001385951"/>
    </source>
</evidence>
<keyword evidence="6 10" id="KW-0106">Calcium</keyword>
<evidence type="ECO:0000256" key="11">
    <source>
        <dbReference type="SAM" id="MobiDB-lite"/>
    </source>
</evidence>
<dbReference type="Proteomes" id="UP001385951">
    <property type="component" value="Unassembled WGS sequence"/>
</dbReference>
<dbReference type="GO" id="GO:0015369">
    <property type="term" value="F:calcium:proton antiporter activity"/>
    <property type="evidence" value="ECO:0007669"/>
    <property type="project" value="UniProtKB-UniRule"/>
</dbReference>
<dbReference type="PANTHER" id="PTHR31503:SF20">
    <property type="entry name" value="CA(2+)_H(+) EXCHANGER, PUTATIVE (EUROFUNG)-RELATED"/>
    <property type="match status" value="1"/>
</dbReference>
<dbReference type="InterPro" id="IPR044880">
    <property type="entry name" value="NCX_ion-bd_dom_sf"/>
</dbReference>
<proteinExistence type="inferred from homology"/>
<dbReference type="GO" id="GO:0012505">
    <property type="term" value="C:endomembrane system"/>
    <property type="evidence" value="ECO:0007669"/>
    <property type="project" value="UniProtKB-SubCell"/>
</dbReference>
<evidence type="ECO:0000256" key="5">
    <source>
        <dbReference type="ARBA" id="ARBA00022692"/>
    </source>
</evidence>
<dbReference type="InterPro" id="IPR004798">
    <property type="entry name" value="CAX-like"/>
</dbReference>
<comment type="caution">
    <text evidence="13">The sequence shown here is derived from an EMBL/GenBank/DDBJ whole genome shotgun (WGS) entry which is preliminary data.</text>
</comment>
<feature type="transmembrane region" description="Helical" evidence="10">
    <location>
        <begin position="137"/>
        <end position="156"/>
    </location>
</feature>
<evidence type="ECO:0000256" key="1">
    <source>
        <dbReference type="ARBA" id="ARBA00004127"/>
    </source>
</evidence>
<keyword evidence="10" id="KW-0926">Vacuole</keyword>
<evidence type="ECO:0000256" key="8">
    <source>
        <dbReference type="ARBA" id="ARBA00023065"/>
    </source>
</evidence>
<feature type="transmembrane region" description="Helical" evidence="10">
    <location>
        <begin position="202"/>
        <end position="225"/>
    </location>
</feature>
<sequence length="509" mass="54879">MGDPPLIADSTNSHARPQPTHLPISEDDDDPPGSSGLHPRTTRNRNVDPDADSVVPTVKDETVVFEEPSEKSRPIPRVVRIERAPRLRTLFRPAHPIGPIPGYRASLKATLMYTPLNICLLFIPVSWALHYTHQSDTLIFVFSALAILPLAALLGLGTEQIALRTSQAVGGLLNATLGNIVEMIIAGIALKECDLALVQSSLLGGLLSNLLLVLGMAFIVGGFRFHNQEFQPMAAQLNSSLMTVSVISLLVPAAFHEYLGDRLGGEEGPLLLQLSRGSAIVLILIYIAYLFFMFYSHNHLFIDTSPSTSQRSSIRSSIQASESGTILPLSQVDVPATIHFETVKVNVPVAIGLLIASTALAYLTAENLVSSLNGLVEHTSVSKEWITLIVIPVISNAAEHVTAVVVAHKGKFDLAMNVAVGSCIQIALFVIPVLILVAWGMGKPLTLLFDPIETICLFLSVLIVKFSIEDGKSHWMSGVALIGVYIVIALSFWDYPAANSIQPTSLVCT</sequence>
<feature type="transmembrane region" description="Helical" evidence="10">
    <location>
        <begin position="418"/>
        <end position="441"/>
    </location>
</feature>
<evidence type="ECO:0000256" key="3">
    <source>
        <dbReference type="ARBA" id="ARBA00022448"/>
    </source>
</evidence>
<evidence type="ECO:0000256" key="9">
    <source>
        <dbReference type="ARBA" id="ARBA00023136"/>
    </source>
</evidence>
<evidence type="ECO:0000256" key="10">
    <source>
        <dbReference type="RuleBase" id="RU365028"/>
    </source>
</evidence>
<feature type="transmembrane region" description="Helical" evidence="10">
    <location>
        <begin position="475"/>
        <end position="493"/>
    </location>
</feature>
<dbReference type="Pfam" id="PF01699">
    <property type="entry name" value="Na_Ca_ex"/>
    <property type="match status" value="2"/>
</dbReference>
<evidence type="ECO:0000313" key="13">
    <source>
        <dbReference type="EMBL" id="KAK7695321.1"/>
    </source>
</evidence>
<comment type="subcellular location">
    <subcellularLocation>
        <location evidence="1">Endomembrane system</location>
        <topology evidence="1">Multi-pass membrane protein</topology>
    </subcellularLocation>
    <subcellularLocation>
        <location evidence="10">Vacuole membrane</location>
    </subcellularLocation>
</comment>
<dbReference type="GO" id="GO:0006874">
    <property type="term" value="P:intracellular calcium ion homeostasis"/>
    <property type="evidence" value="ECO:0007669"/>
    <property type="project" value="TreeGrafter"/>
</dbReference>
<keyword evidence="10" id="KW-0050">Antiport</keyword>
<feature type="transmembrane region" description="Helical" evidence="10">
    <location>
        <begin position="385"/>
        <end position="406"/>
    </location>
</feature>
<keyword evidence="7 10" id="KW-1133">Transmembrane helix</keyword>
<evidence type="ECO:0000256" key="4">
    <source>
        <dbReference type="ARBA" id="ARBA00022568"/>
    </source>
</evidence>
<evidence type="ECO:0000256" key="2">
    <source>
        <dbReference type="ARBA" id="ARBA00008170"/>
    </source>
</evidence>
<organism evidence="13 14">
    <name type="scientific">Cerrena zonata</name>
    <dbReference type="NCBI Taxonomy" id="2478898"/>
    <lineage>
        <taxon>Eukaryota</taxon>
        <taxon>Fungi</taxon>
        <taxon>Dikarya</taxon>
        <taxon>Basidiomycota</taxon>
        <taxon>Agaricomycotina</taxon>
        <taxon>Agaricomycetes</taxon>
        <taxon>Polyporales</taxon>
        <taxon>Cerrenaceae</taxon>
        <taxon>Cerrena</taxon>
    </lineage>
</organism>
<keyword evidence="8 10" id="KW-0406">Ion transport</keyword>
<keyword evidence="3 10" id="KW-0813">Transport</keyword>
<comment type="similarity">
    <text evidence="2 10">Belongs to the Ca(2+):cation antiporter (CaCA) (TC 2.A.19) family.</text>
</comment>